<keyword evidence="2 5" id="KW-0812">Transmembrane</keyword>
<comment type="caution">
    <text evidence="6">The sequence shown here is derived from an EMBL/GenBank/DDBJ whole genome shotgun (WGS) entry which is preliminary data.</text>
</comment>
<dbReference type="GO" id="GO:0016020">
    <property type="term" value="C:membrane"/>
    <property type="evidence" value="ECO:0007669"/>
    <property type="project" value="UniProtKB-SubCell"/>
</dbReference>
<organism evidence="6 7">
    <name type="scientific">Symbiodinium necroappetens</name>
    <dbReference type="NCBI Taxonomy" id="1628268"/>
    <lineage>
        <taxon>Eukaryota</taxon>
        <taxon>Sar</taxon>
        <taxon>Alveolata</taxon>
        <taxon>Dinophyceae</taxon>
        <taxon>Suessiales</taxon>
        <taxon>Symbiodiniaceae</taxon>
        <taxon>Symbiodinium</taxon>
    </lineage>
</organism>
<protein>
    <submittedName>
        <fullName evidence="6">TMBIM1 protein</fullName>
    </submittedName>
</protein>
<evidence type="ECO:0000256" key="4">
    <source>
        <dbReference type="ARBA" id="ARBA00023136"/>
    </source>
</evidence>
<sequence length="251" mass="27620">MEMNEQTPLSGEGEELAGIHDTVVRHGFVRKVYGILSMQLIVTTAIAAGTMRYALQLRQTNPAAIPIVMTFSIAVTISTMLVFLCCPQTMRKSPTNYVLLSLFTVAESFMVGFICVQYTAQSVLVTFAVTSVVVVALSIFACQTKYDITGFMPYFLMATMVLFGFGFALSIAAMCGASQTGAFQTLNLVYAAGGALLFSGYIIMDTQLIVGGKHQRFRFCIDDYCMAAITIYLDIVQLFLFLLRLLGDRRR</sequence>
<comment type="similarity">
    <text evidence="5">Belongs to the BI1 family.</text>
</comment>
<feature type="transmembrane region" description="Helical" evidence="5">
    <location>
        <begin position="154"/>
        <end position="174"/>
    </location>
</feature>
<keyword evidence="4 5" id="KW-0472">Membrane</keyword>
<evidence type="ECO:0000256" key="3">
    <source>
        <dbReference type="ARBA" id="ARBA00022989"/>
    </source>
</evidence>
<feature type="transmembrane region" description="Helical" evidence="5">
    <location>
        <begin position="63"/>
        <end position="85"/>
    </location>
</feature>
<dbReference type="Proteomes" id="UP000601435">
    <property type="component" value="Unassembled WGS sequence"/>
</dbReference>
<keyword evidence="3 5" id="KW-1133">Transmembrane helix</keyword>
<feature type="transmembrane region" description="Helical" evidence="5">
    <location>
        <begin position="224"/>
        <end position="246"/>
    </location>
</feature>
<dbReference type="EMBL" id="CAJNJA010010697">
    <property type="protein sequence ID" value="CAE7261159.1"/>
    <property type="molecule type" value="Genomic_DNA"/>
</dbReference>
<reference evidence="6" key="1">
    <citation type="submission" date="2021-02" db="EMBL/GenBank/DDBJ databases">
        <authorList>
            <person name="Dougan E. K."/>
            <person name="Rhodes N."/>
            <person name="Thang M."/>
            <person name="Chan C."/>
        </authorList>
    </citation>
    <scope>NUCLEOTIDE SEQUENCE</scope>
</reference>
<dbReference type="PANTHER" id="PTHR23291:SF47">
    <property type="entry name" value="TRANSMEMBRANE BAX INHIBITOR MOTIF CONTAINING 7"/>
    <property type="match status" value="1"/>
</dbReference>
<evidence type="ECO:0000256" key="1">
    <source>
        <dbReference type="ARBA" id="ARBA00004141"/>
    </source>
</evidence>
<dbReference type="OrthoDB" id="7933078at2759"/>
<evidence type="ECO:0000313" key="7">
    <source>
        <dbReference type="Proteomes" id="UP000601435"/>
    </source>
</evidence>
<comment type="subcellular location">
    <subcellularLocation>
        <location evidence="1">Membrane</location>
        <topology evidence="1">Multi-pass membrane protein</topology>
    </subcellularLocation>
</comment>
<evidence type="ECO:0000256" key="2">
    <source>
        <dbReference type="ARBA" id="ARBA00022692"/>
    </source>
</evidence>
<gene>
    <name evidence="6" type="primary">TMBIM1</name>
    <name evidence="6" type="ORF">SNEC2469_LOCUS5970</name>
</gene>
<dbReference type="InterPro" id="IPR006214">
    <property type="entry name" value="Bax_inhibitor_1-related"/>
</dbReference>
<feature type="transmembrane region" description="Helical" evidence="5">
    <location>
        <begin position="32"/>
        <end position="51"/>
    </location>
</feature>
<dbReference type="AlphaFoldDB" id="A0A812MEN3"/>
<evidence type="ECO:0000313" key="6">
    <source>
        <dbReference type="EMBL" id="CAE7261159.1"/>
    </source>
</evidence>
<dbReference type="PANTHER" id="PTHR23291">
    <property type="entry name" value="BAX INHIBITOR-RELATED"/>
    <property type="match status" value="1"/>
</dbReference>
<accession>A0A812MEN3</accession>
<feature type="transmembrane region" description="Helical" evidence="5">
    <location>
        <begin position="125"/>
        <end position="142"/>
    </location>
</feature>
<evidence type="ECO:0000256" key="5">
    <source>
        <dbReference type="RuleBase" id="RU004379"/>
    </source>
</evidence>
<feature type="transmembrane region" description="Helical" evidence="5">
    <location>
        <begin position="186"/>
        <end position="204"/>
    </location>
</feature>
<feature type="transmembrane region" description="Helical" evidence="5">
    <location>
        <begin position="97"/>
        <end position="119"/>
    </location>
</feature>
<keyword evidence="7" id="KW-1185">Reference proteome</keyword>
<dbReference type="Pfam" id="PF01027">
    <property type="entry name" value="Bax1-I"/>
    <property type="match status" value="1"/>
</dbReference>
<name>A0A812MEN3_9DINO</name>
<proteinExistence type="inferred from homology"/>